<feature type="transmembrane region" description="Helical" evidence="6">
    <location>
        <begin position="12"/>
        <end position="30"/>
    </location>
</feature>
<dbReference type="EMBL" id="FOXR01000012">
    <property type="protein sequence ID" value="SFQ10522.1"/>
    <property type="molecule type" value="Genomic_DNA"/>
</dbReference>
<dbReference type="PIRSF" id="PIRSF006483">
    <property type="entry name" value="Membrane_protein_YitT"/>
    <property type="match status" value="1"/>
</dbReference>
<dbReference type="PANTHER" id="PTHR33545">
    <property type="entry name" value="UPF0750 MEMBRANE PROTEIN YITT-RELATED"/>
    <property type="match status" value="1"/>
</dbReference>
<feature type="transmembrane region" description="Helical" evidence="6">
    <location>
        <begin position="143"/>
        <end position="166"/>
    </location>
</feature>
<keyword evidence="2" id="KW-1003">Cell membrane</keyword>
<dbReference type="Proteomes" id="UP000198577">
    <property type="component" value="Unassembled WGS sequence"/>
</dbReference>
<keyword evidence="5 6" id="KW-0472">Membrane</keyword>
<feature type="transmembrane region" description="Helical" evidence="6">
    <location>
        <begin position="82"/>
        <end position="99"/>
    </location>
</feature>
<proteinExistence type="predicted"/>
<dbReference type="Gene3D" id="3.30.70.120">
    <property type="match status" value="1"/>
</dbReference>
<feature type="transmembrane region" description="Helical" evidence="6">
    <location>
        <begin position="45"/>
        <end position="70"/>
    </location>
</feature>
<evidence type="ECO:0000256" key="1">
    <source>
        <dbReference type="ARBA" id="ARBA00004651"/>
    </source>
</evidence>
<dbReference type="Pfam" id="PF10035">
    <property type="entry name" value="DUF2179"/>
    <property type="match status" value="1"/>
</dbReference>
<dbReference type="InterPro" id="IPR015867">
    <property type="entry name" value="N-reg_PII/ATP_PRibTrfase_C"/>
</dbReference>
<dbReference type="Pfam" id="PF02588">
    <property type="entry name" value="YitT_membrane"/>
    <property type="match status" value="1"/>
</dbReference>
<feature type="domain" description="DUF2179" evidence="7">
    <location>
        <begin position="219"/>
        <end position="273"/>
    </location>
</feature>
<protein>
    <submittedName>
        <fullName evidence="8">Uncharacterized membrane-anchored protein YitT, contains DUF161 and DUF2179 domains</fullName>
    </submittedName>
</protein>
<dbReference type="PANTHER" id="PTHR33545:SF9">
    <property type="entry name" value="UPF0750 MEMBRANE PROTEIN YITE"/>
    <property type="match status" value="1"/>
</dbReference>
<dbReference type="STRING" id="937334.SAMN05444406_11254"/>
<gene>
    <name evidence="8" type="ORF">SAMN05444406_11254</name>
</gene>
<evidence type="ECO:0000256" key="4">
    <source>
        <dbReference type="ARBA" id="ARBA00022989"/>
    </source>
</evidence>
<dbReference type="RefSeq" id="WP_025748011.1">
    <property type="nucleotide sequence ID" value="NZ_FOXR01000012.1"/>
</dbReference>
<dbReference type="GO" id="GO:0005886">
    <property type="term" value="C:plasma membrane"/>
    <property type="evidence" value="ECO:0007669"/>
    <property type="project" value="UniProtKB-SubCell"/>
</dbReference>
<evidence type="ECO:0000313" key="8">
    <source>
        <dbReference type="EMBL" id="SFQ10522.1"/>
    </source>
</evidence>
<reference evidence="8 9" key="1">
    <citation type="submission" date="2016-10" db="EMBL/GenBank/DDBJ databases">
        <authorList>
            <person name="de Groot N.N."/>
        </authorList>
    </citation>
    <scope>NUCLEOTIDE SEQUENCE [LARGE SCALE GENOMIC DNA]</scope>
    <source>
        <strain evidence="8 9">DSM 20678</strain>
    </source>
</reference>
<evidence type="ECO:0000256" key="3">
    <source>
        <dbReference type="ARBA" id="ARBA00022692"/>
    </source>
</evidence>
<evidence type="ECO:0000313" key="9">
    <source>
        <dbReference type="Proteomes" id="UP000198577"/>
    </source>
</evidence>
<keyword evidence="9" id="KW-1185">Reference proteome</keyword>
<comment type="subcellular location">
    <subcellularLocation>
        <location evidence="1">Cell membrane</location>
        <topology evidence="1">Multi-pass membrane protein</topology>
    </subcellularLocation>
</comment>
<dbReference type="InterPro" id="IPR003740">
    <property type="entry name" value="YitT"/>
</dbReference>
<dbReference type="OrthoDB" id="9779786at2"/>
<dbReference type="InterPro" id="IPR019264">
    <property type="entry name" value="DUF2179"/>
</dbReference>
<evidence type="ECO:0000259" key="7">
    <source>
        <dbReference type="Pfam" id="PF10035"/>
    </source>
</evidence>
<dbReference type="AlphaFoldDB" id="A0A1I5VST2"/>
<dbReference type="CDD" id="cd16380">
    <property type="entry name" value="YitT_C"/>
    <property type="match status" value="1"/>
</dbReference>
<sequence>MKKLYLLIKDYVLIVVGTFLTALAFNFFLIPHKIAPGGLSGIGTVLYYLFGIPVGVTMLLLNVPIFIMAVKKLGKDFGFKTLLATVLLSAFIDLVKVPSLTHDSILASIYGGVLMGVGLGLVFQGNATTGGTDLFAKIVHKFYPLVGVGWILFVVDFLVVLTAAIVFGPNQALYALVSLYLSARVIDVVLEGLDSAKAFIIVSDHADEISHRIMTEIDRGVTFLEGRGAYTMQRKNVILCVVNRAQVVRLKAIVNEVDPLAFVLVTDVREVMGEGF</sequence>
<keyword evidence="4 6" id="KW-1133">Transmembrane helix</keyword>
<dbReference type="InterPro" id="IPR051461">
    <property type="entry name" value="UPF0750_membrane"/>
</dbReference>
<organism evidence="8 9">
    <name type="scientific">Caldicoprobacter faecalis</name>
    <dbReference type="NCBI Taxonomy" id="937334"/>
    <lineage>
        <taxon>Bacteria</taxon>
        <taxon>Bacillati</taxon>
        <taxon>Bacillota</taxon>
        <taxon>Clostridia</taxon>
        <taxon>Caldicoprobacterales</taxon>
        <taxon>Caldicoprobacteraceae</taxon>
        <taxon>Caldicoprobacter</taxon>
    </lineage>
</organism>
<name>A0A1I5VST2_9FIRM</name>
<accession>A0A1I5VST2</accession>
<keyword evidence="3 6" id="KW-0812">Transmembrane</keyword>
<feature type="transmembrane region" description="Helical" evidence="6">
    <location>
        <begin position="105"/>
        <end position="123"/>
    </location>
</feature>
<evidence type="ECO:0000256" key="2">
    <source>
        <dbReference type="ARBA" id="ARBA00022475"/>
    </source>
</evidence>
<evidence type="ECO:0000256" key="6">
    <source>
        <dbReference type="SAM" id="Phobius"/>
    </source>
</evidence>
<evidence type="ECO:0000256" key="5">
    <source>
        <dbReference type="ARBA" id="ARBA00023136"/>
    </source>
</evidence>